<protein>
    <submittedName>
        <fullName evidence="2">Uncharacterized protein</fullName>
    </submittedName>
</protein>
<gene>
    <name evidence="2" type="ORF">PR048_026705</name>
</gene>
<name>A0ABQ9GM46_9NEOP</name>
<keyword evidence="3" id="KW-1185">Reference proteome</keyword>
<organism evidence="2 3">
    <name type="scientific">Dryococelus australis</name>
    <dbReference type="NCBI Taxonomy" id="614101"/>
    <lineage>
        <taxon>Eukaryota</taxon>
        <taxon>Metazoa</taxon>
        <taxon>Ecdysozoa</taxon>
        <taxon>Arthropoda</taxon>
        <taxon>Hexapoda</taxon>
        <taxon>Insecta</taxon>
        <taxon>Pterygota</taxon>
        <taxon>Neoptera</taxon>
        <taxon>Polyneoptera</taxon>
        <taxon>Phasmatodea</taxon>
        <taxon>Verophasmatodea</taxon>
        <taxon>Anareolatae</taxon>
        <taxon>Phasmatidae</taxon>
        <taxon>Eurycanthinae</taxon>
        <taxon>Dryococelus</taxon>
    </lineage>
</organism>
<sequence>MVTEASCTDEGAITRSNANVNNGTPSVNKAACVFYIPRRTLRDHLKMGSAVRILGGQTYLSAAGENELRDKIFRLCDTGSQLNLHD</sequence>
<dbReference type="Proteomes" id="UP001159363">
    <property type="component" value="Chromosome 10"/>
</dbReference>
<reference evidence="2 3" key="1">
    <citation type="submission" date="2023-02" db="EMBL/GenBank/DDBJ databases">
        <title>LHISI_Scaffold_Assembly.</title>
        <authorList>
            <person name="Stuart O.P."/>
            <person name="Cleave R."/>
            <person name="Magrath M.J.L."/>
            <person name="Mikheyev A.S."/>
        </authorList>
    </citation>
    <scope>NUCLEOTIDE SEQUENCE [LARGE SCALE GENOMIC DNA]</scope>
    <source>
        <strain evidence="2">Daus_M_001</strain>
        <tissue evidence="2">Leg muscle</tissue>
    </source>
</reference>
<comment type="caution">
    <text evidence="2">The sequence shown here is derived from an EMBL/GenBank/DDBJ whole genome shotgun (WGS) entry which is preliminary data.</text>
</comment>
<evidence type="ECO:0000256" key="1">
    <source>
        <dbReference type="SAM" id="MobiDB-lite"/>
    </source>
</evidence>
<evidence type="ECO:0000313" key="3">
    <source>
        <dbReference type="Proteomes" id="UP001159363"/>
    </source>
</evidence>
<proteinExistence type="predicted"/>
<accession>A0ABQ9GM46</accession>
<evidence type="ECO:0000313" key="2">
    <source>
        <dbReference type="EMBL" id="KAJ8873089.1"/>
    </source>
</evidence>
<dbReference type="EMBL" id="JARBHB010000011">
    <property type="protein sequence ID" value="KAJ8873089.1"/>
    <property type="molecule type" value="Genomic_DNA"/>
</dbReference>
<dbReference type="Gene3D" id="1.10.10.60">
    <property type="entry name" value="Homeodomain-like"/>
    <property type="match status" value="1"/>
</dbReference>
<feature type="region of interest" description="Disordered" evidence="1">
    <location>
        <begin position="1"/>
        <end position="20"/>
    </location>
</feature>